<dbReference type="EMBL" id="FOLQ01000034">
    <property type="protein sequence ID" value="SFF19303.1"/>
    <property type="molecule type" value="Genomic_DNA"/>
</dbReference>
<sequence>MSSYLIGYNLNSASTDYILLAAEIKKLGTWWHHLDGIWIVKSGLIATQIINELSSFMEDEDELLVVRLSGSGAWIGFNETGSDWLEENL</sequence>
<name>A0A1I2GPZ8_9BACT</name>
<dbReference type="AlphaFoldDB" id="A0A1I2GPZ8"/>
<reference evidence="1 2" key="1">
    <citation type="submission" date="2016-10" db="EMBL/GenBank/DDBJ databases">
        <authorList>
            <person name="de Groot N.N."/>
        </authorList>
    </citation>
    <scope>NUCLEOTIDE SEQUENCE [LARGE SCALE GENOMIC DNA]</scope>
    <source>
        <strain evidence="1 2">DSM 26130</strain>
    </source>
</reference>
<organism evidence="1 2">
    <name type="scientific">Spirosoma endophyticum</name>
    <dbReference type="NCBI Taxonomy" id="662367"/>
    <lineage>
        <taxon>Bacteria</taxon>
        <taxon>Pseudomonadati</taxon>
        <taxon>Bacteroidota</taxon>
        <taxon>Cytophagia</taxon>
        <taxon>Cytophagales</taxon>
        <taxon>Cytophagaceae</taxon>
        <taxon>Spirosoma</taxon>
    </lineage>
</organism>
<evidence type="ECO:0008006" key="3">
    <source>
        <dbReference type="Google" id="ProtNLM"/>
    </source>
</evidence>
<gene>
    <name evidence="1" type="ORF">SAMN05216167_13432</name>
</gene>
<evidence type="ECO:0000313" key="2">
    <source>
        <dbReference type="Proteomes" id="UP000198598"/>
    </source>
</evidence>
<protein>
    <recommendedName>
        <fullName evidence="3">SinR family protein</fullName>
    </recommendedName>
</protein>
<accession>A0A1I2GPZ8</accession>
<dbReference type="RefSeq" id="WP_093834494.1">
    <property type="nucleotide sequence ID" value="NZ_FOLQ01000034.1"/>
</dbReference>
<evidence type="ECO:0000313" key="1">
    <source>
        <dbReference type="EMBL" id="SFF19303.1"/>
    </source>
</evidence>
<keyword evidence="2" id="KW-1185">Reference proteome</keyword>
<proteinExistence type="predicted"/>
<dbReference type="Proteomes" id="UP000198598">
    <property type="component" value="Unassembled WGS sequence"/>
</dbReference>
<dbReference type="OrthoDB" id="2656750at2"/>